<name>A0ABV6UFV4_9ACTN</name>
<evidence type="ECO:0000313" key="1">
    <source>
        <dbReference type="EMBL" id="MFC1400345.1"/>
    </source>
</evidence>
<keyword evidence="2" id="KW-1185">Reference proteome</keyword>
<gene>
    <name evidence="1" type="ORF">ACEZDJ_03475</name>
</gene>
<dbReference type="Proteomes" id="UP001592528">
    <property type="component" value="Unassembled WGS sequence"/>
</dbReference>
<evidence type="ECO:0000313" key="2">
    <source>
        <dbReference type="Proteomes" id="UP001592528"/>
    </source>
</evidence>
<reference evidence="1 2" key="1">
    <citation type="submission" date="2024-09" db="EMBL/GenBank/DDBJ databases">
        <authorList>
            <person name="Lee S.D."/>
        </authorList>
    </citation>
    <scope>NUCLEOTIDE SEQUENCE [LARGE SCALE GENOMIC DNA]</scope>
    <source>
        <strain evidence="1 2">N1-5</strain>
    </source>
</reference>
<dbReference type="RefSeq" id="WP_030261114.1">
    <property type="nucleotide sequence ID" value="NZ_JBHEZZ010000002.1"/>
</dbReference>
<protein>
    <submittedName>
        <fullName evidence="1">Uncharacterized protein</fullName>
    </submittedName>
</protein>
<organism evidence="1 2">
    <name type="scientific">Streptacidiphilus cavernicola</name>
    <dbReference type="NCBI Taxonomy" id="3342716"/>
    <lineage>
        <taxon>Bacteria</taxon>
        <taxon>Bacillati</taxon>
        <taxon>Actinomycetota</taxon>
        <taxon>Actinomycetes</taxon>
        <taxon>Kitasatosporales</taxon>
        <taxon>Streptomycetaceae</taxon>
        <taxon>Streptacidiphilus</taxon>
    </lineage>
</organism>
<accession>A0ABV6UFV4</accession>
<sequence length="81" mass="8459">MAEADSGWRRPGQDLCLRRHALTQAECVLPDTHYPGPHLALDGTLWHDGLCGECHGDGVSAGAPCGTCKGVGFAVVDSEDA</sequence>
<proteinExistence type="predicted"/>
<dbReference type="EMBL" id="JBHEZZ010000002">
    <property type="protein sequence ID" value="MFC1400345.1"/>
    <property type="molecule type" value="Genomic_DNA"/>
</dbReference>
<comment type="caution">
    <text evidence="1">The sequence shown here is derived from an EMBL/GenBank/DDBJ whole genome shotgun (WGS) entry which is preliminary data.</text>
</comment>